<dbReference type="STRING" id="641025.SAMN05421507_1011500"/>
<proteinExistence type="predicted"/>
<dbReference type="OrthoDB" id="4563261at2"/>
<protein>
    <recommendedName>
        <fullName evidence="3">MORN repeat variant</fullName>
    </recommendedName>
</protein>
<organism evidence="1 2">
    <name type="scientific">Lentzea jiangxiensis</name>
    <dbReference type="NCBI Taxonomy" id="641025"/>
    <lineage>
        <taxon>Bacteria</taxon>
        <taxon>Bacillati</taxon>
        <taxon>Actinomycetota</taxon>
        <taxon>Actinomycetes</taxon>
        <taxon>Pseudonocardiales</taxon>
        <taxon>Pseudonocardiaceae</taxon>
        <taxon>Lentzea</taxon>
    </lineage>
</organism>
<dbReference type="SUPFAM" id="SSF82185">
    <property type="entry name" value="Histone H3 K4-specific methyltransferase SET7/9 N-terminal domain"/>
    <property type="match status" value="1"/>
</dbReference>
<name>A0A1H0H3H5_9PSEU</name>
<dbReference type="RefSeq" id="WP_090095808.1">
    <property type="nucleotide sequence ID" value="NZ_FNIX01000001.1"/>
</dbReference>
<dbReference type="EMBL" id="FNIX01000001">
    <property type="protein sequence ID" value="SDO13776.1"/>
    <property type="molecule type" value="Genomic_DNA"/>
</dbReference>
<dbReference type="Proteomes" id="UP000199691">
    <property type="component" value="Unassembled WGS sequence"/>
</dbReference>
<sequence length="82" mass="9276">MTSYTAGIEHGPQAGWYPTGEKYVEGQCDKGAAVGEWREWHRNGKLAEYSLFNKFGELIRLQRWDAEGNLVEDEQSGVTRGL</sequence>
<accession>A0A1H0H3H5</accession>
<keyword evidence="2" id="KW-1185">Reference proteome</keyword>
<reference evidence="2" key="1">
    <citation type="submission" date="2016-10" db="EMBL/GenBank/DDBJ databases">
        <authorList>
            <person name="Varghese N."/>
            <person name="Submissions S."/>
        </authorList>
    </citation>
    <scope>NUCLEOTIDE SEQUENCE [LARGE SCALE GENOMIC DNA]</scope>
    <source>
        <strain evidence="2">CGMCC 4.6609</strain>
    </source>
</reference>
<evidence type="ECO:0000313" key="1">
    <source>
        <dbReference type="EMBL" id="SDO13776.1"/>
    </source>
</evidence>
<evidence type="ECO:0000313" key="2">
    <source>
        <dbReference type="Proteomes" id="UP000199691"/>
    </source>
</evidence>
<gene>
    <name evidence="1" type="ORF">SAMN05421507_1011500</name>
</gene>
<evidence type="ECO:0008006" key="3">
    <source>
        <dbReference type="Google" id="ProtNLM"/>
    </source>
</evidence>
<dbReference type="Gene3D" id="2.20.110.10">
    <property type="entry name" value="Histone H3 K4-specific methyltransferase SET7/9 N-terminal domain"/>
    <property type="match status" value="1"/>
</dbReference>
<dbReference type="AlphaFoldDB" id="A0A1H0H3H5"/>